<accession>K5VR79</accession>
<name>K5VR79_PHACS</name>
<dbReference type="RefSeq" id="XP_007396685.1">
    <property type="nucleotide sequence ID" value="XM_007396623.1"/>
</dbReference>
<dbReference type="Proteomes" id="UP000008370">
    <property type="component" value="Unassembled WGS sequence"/>
</dbReference>
<organism evidence="1 2">
    <name type="scientific">Phanerochaete carnosa (strain HHB-10118-sp)</name>
    <name type="common">White-rot fungus</name>
    <name type="synonym">Peniophora carnosa</name>
    <dbReference type="NCBI Taxonomy" id="650164"/>
    <lineage>
        <taxon>Eukaryota</taxon>
        <taxon>Fungi</taxon>
        <taxon>Dikarya</taxon>
        <taxon>Basidiomycota</taxon>
        <taxon>Agaricomycotina</taxon>
        <taxon>Agaricomycetes</taxon>
        <taxon>Polyporales</taxon>
        <taxon>Phanerochaetaceae</taxon>
        <taxon>Phanerochaete</taxon>
    </lineage>
</organism>
<keyword evidence="2" id="KW-1185">Reference proteome</keyword>
<dbReference type="EMBL" id="JH930473">
    <property type="protein sequence ID" value="EKM53978.1"/>
    <property type="molecule type" value="Genomic_DNA"/>
</dbReference>
<protein>
    <submittedName>
        <fullName evidence="1">Uncharacterized protein</fullName>
    </submittedName>
</protein>
<evidence type="ECO:0000313" key="2">
    <source>
        <dbReference type="Proteomes" id="UP000008370"/>
    </source>
</evidence>
<evidence type="ECO:0000313" key="1">
    <source>
        <dbReference type="EMBL" id="EKM53978.1"/>
    </source>
</evidence>
<dbReference type="InParanoid" id="K5VR79"/>
<dbReference type="AlphaFoldDB" id="K5VR79"/>
<proteinExistence type="predicted"/>
<gene>
    <name evidence="1" type="ORF">PHACADRAFT_257514</name>
</gene>
<sequence length="139" mass="16671">MFEPMEQLPLTLRFDRENFKKPWYSSPSYRVCFSFGITRQQLVDYAHRVKLLKLDSPDWKKSAAAYNVALYLSVIAEAELDSRLIWHTRNRYCVSLYNNYTQYSKQLVEEDEKDVLDIIREELNIPDVAPMWYFQVDED</sequence>
<dbReference type="GeneID" id="18916872"/>
<dbReference type="KEGG" id="pco:PHACADRAFT_257514"/>
<dbReference type="OrthoDB" id="3266090at2759"/>
<dbReference type="HOGENOM" id="CLU_1849931_0_0_1"/>
<reference evidence="1 2" key="1">
    <citation type="journal article" date="2012" name="BMC Genomics">
        <title>Comparative genomics of the white-rot fungi, Phanerochaete carnosa and P. chrysosporium, to elucidate the genetic basis of the distinct wood types they colonize.</title>
        <authorList>
            <person name="Suzuki H."/>
            <person name="MacDonald J."/>
            <person name="Syed K."/>
            <person name="Salamov A."/>
            <person name="Hori C."/>
            <person name="Aerts A."/>
            <person name="Henrissat B."/>
            <person name="Wiebenga A."/>
            <person name="vanKuyk P.A."/>
            <person name="Barry K."/>
            <person name="Lindquist E."/>
            <person name="LaButti K."/>
            <person name="Lapidus A."/>
            <person name="Lucas S."/>
            <person name="Coutinho P."/>
            <person name="Gong Y."/>
            <person name="Samejima M."/>
            <person name="Mahadevan R."/>
            <person name="Abou-Zaid M."/>
            <person name="de Vries R.P."/>
            <person name="Igarashi K."/>
            <person name="Yadav J.S."/>
            <person name="Grigoriev I.V."/>
            <person name="Master E.R."/>
        </authorList>
    </citation>
    <scope>NUCLEOTIDE SEQUENCE [LARGE SCALE GENOMIC DNA]</scope>
    <source>
        <strain evidence="1 2">HHB-10118-sp</strain>
    </source>
</reference>
<feature type="non-terminal residue" evidence="1">
    <location>
        <position position="139"/>
    </location>
</feature>